<dbReference type="SUPFAM" id="SSF82861">
    <property type="entry name" value="Mechanosensitive channel protein MscS (YggB), transmembrane region"/>
    <property type="match status" value="1"/>
</dbReference>
<keyword evidence="8" id="KW-0732">Signal</keyword>
<dbReference type="Pfam" id="PF00924">
    <property type="entry name" value="MS_channel_2nd"/>
    <property type="match status" value="1"/>
</dbReference>
<comment type="subunit">
    <text evidence="7">Homoheptamer.</text>
</comment>
<dbReference type="PANTHER" id="PTHR30221">
    <property type="entry name" value="SMALL-CONDUCTANCE MECHANOSENSITIVE CHANNEL"/>
    <property type="match status" value="1"/>
</dbReference>
<dbReference type="InterPro" id="IPR006685">
    <property type="entry name" value="MscS_channel_2nd"/>
</dbReference>
<comment type="function">
    <text evidence="7">Mechanosensitive channel that participates in the regulation of osmotic pressure changes within the cell, opening in response to stretch forces in the membrane lipid bilayer, without the need for other proteins. Contributes to normal resistance to hypoosmotic shock. Forms an ion channel of 1.0 nanosiemens conductance with a slight preference for anions.</text>
</comment>
<feature type="chain" id="PRO_5041338379" description="Small-conductance mechanosensitive channel" evidence="8">
    <location>
        <begin position="24"/>
        <end position="532"/>
    </location>
</feature>
<dbReference type="InterPro" id="IPR049278">
    <property type="entry name" value="MS_channel_C"/>
</dbReference>
<feature type="transmembrane region" description="Helical" evidence="7">
    <location>
        <begin position="318"/>
        <end position="337"/>
    </location>
</feature>
<dbReference type="GO" id="GO:0008381">
    <property type="term" value="F:mechanosensitive monoatomic ion channel activity"/>
    <property type="evidence" value="ECO:0007669"/>
    <property type="project" value="InterPro"/>
</dbReference>
<feature type="domain" description="Mechanosensitive ion channel MscS" evidence="9">
    <location>
        <begin position="363"/>
        <end position="429"/>
    </location>
</feature>
<dbReference type="GO" id="GO:0005886">
    <property type="term" value="C:plasma membrane"/>
    <property type="evidence" value="ECO:0007669"/>
    <property type="project" value="UniProtKB-SubCell"/>
</dbReference>
<dbReference type="InterPro" id="IPR045275">
    <property type="entry name" value="MscS_archaea/bacteria_type"/>
</dbReference>
<comment type="caution">
    <text evidence="11">The sequence shown here is derived from an EMBL/GenBank/DDBJ whole genome shotgun (WGS) entry which is preliminary data.</text>
</comment>
<dbReference type="InterPro" id="IPR010920">
    <property type="entry name" value="LSM_dom_sf"/>
</dbReference>
<dbReference type="SUPFAM" id="SSF82689">
    <property type="entry name" value="Mechanosensitive channel protein MscS (YggB), C-terminal domain"/>
    <property type="match status" value="1"/>
</dbReference>
<name>A0AA37TMW4_9GAMM</name>
<dbReference type="Pfam" id="PF21082">
    <property type="entry name" value="MS_channel_3rd"/>
    <property type="match status" value="1"/>
</dbReference>
<keyword evidence="12" id="KW-1185">Reference proteome</keyword>
<protein>
    <recommendedName>
        <fullName evidence="7">Small-conductance mechanosensitive channel</fullName>
    </recommendedName>
</protein>
<feature type="transmembrane region" description="Helical" evidence="7">
    <location>
        <begin position="382"/>
        <end position="401"/>
    </location>
</feature>
<evidence type="ECO:0000259" key="10">
    <source>
        <dbReference type="Pfam" id="PF21082"/>
    </source>
</evidence>
<evidence type="ECO:0000259" key="9">
    <source>
        <dbReference type="Pfam" id="PF00924"/>
    </source>
</evidence>
<evidence type="ECO:0000256" key="2">
    <source>
        <dbReference type="ARBA" id="ARBA00008017"/>
    </source>
</evidence>
<dbReference type="Gene3D" id="1.10.287.1260">
    <property type="match status" value="1"/>
</dbReference>
<keyword evidence="7" id="KW-0407">Ion channel</keyword>
<keyword evidence="7" id="KW-0813">Transport</keyword>
<dbReference type="InterPro" id="IPR011014">
    <property type="entry name" value="MscS_channel_TM-2"/>
</dbReference>
<organism evidence="11 12">
    <name type="scientific">Paraferrimonas haliotis</name>
    <dbReference type="NCBI Taxonomy" id="2013866"/>
    <lineage>
        <taxon>Bacteria</taxon>
        <taxon>Pseudomonadati</taxon>
        <taxon>Pseudomonadota</taxon>
        <taxon>Gammaproteobacteria</taxon>
        <taxon>Alteromonadales</taxon>
        <taxon>Ferrimonadaceae</taxon>
        <taxon>Paraferrimonas</taxon>
    </lineage>
</organism>
<feature type="signal peptide" evidence="8">
    <location>
        <begin position="1"/>
        <end position="23"/>
    </location>
</feature>
<dbReference type="EMBL" id="BSPO01000001">
    <property type="protein sequence ID" value="GLS82410.1"/>
    <property type="molecule type" value="Genomic_DNA"/>
</dbReference>
<evidence type="ECO:0000256" key="4">
    <source>
        <dbReference type="ARBA" id="ARBA00022692"/>
    </source>
</evidence>
<keyword evidence="7" id="KW-0406">Ion transport</keyword>
<dbReference type="Gene3D" id="2.30.30.60">
    <property type="match status" value="1"/>
</dbReference>
<dbReference type="PANTHER" id="PTHR30221:SF1">
    <property type="entry name" value="SMALL-CONDUCTANCE MECHANOSENSITIVE CHANNEL"/>
    <property type="match status" value="1"/>
</dbReference>
<proteinExistence type="inferred from homology"/>
<evidence type="ECO:0000256" key="5">
    <source>
        <dbReference type="ARBA" id="ARBA00022989"/>
    </source>
</evidence>
<feature type="domain" description="Mechanosensitive ion channel MscS C-terminal" evidence="10">
    <location>
        <begin position="436"/>
        <end position="518"/>
    </location>
</feature>
<reference evidence="11 12" key="1">
    <citation type="journal article" date="2014" name="Int. J. Syst. Evol. Microbiol.">
        <title>Complete genome sequence of Corynebacterium casei LMG S-19264T (=DSM 44701T), isolated from a smear-ripened cheese.</title>
        <authorList>
            <consortium name="US DOE Joint Genome Institute (JGI-PGF)"/>
            <person name="Walter F."/>
            <person name="Albersmeier A."/>
            <person name="Kalinowski J."/>
            <person name="Ruckert C."/>
        </authorList>
    </citation>
    <scope>NUCLEOTIDE SEQUENCE [LARGE SCALE GENOMIC DNA]</scope>
    <source>
        <strain evidence="11 12">NBRC 112785</strain>
    </source>
</reference>
<dbReference type="InterPro" id="IPR023408">
    <property type="entry name" value="MscS_beta-dom_sf"/>
</dbReference>
<keyword evidence="7" id="KW-0997">Cell inner membrane</keyword>
<evidence type="ECO:0000256" key="7">
    <source>
        <dbReference type="RuleBase" id="RU369025"/>
    </source>
</evidence>
<sequence>MVRQSCFAALLITTLLFSVTTYAQTTDWNKLESNLTQQLQSMETLEGEPRDLAEFRLNRMAQSLRKAIDGEVTNKTAAKTVVPHVQFQLSYLEDYGKYLDQRMQELTNEYSEQASDAVLNKMLKRYHQKDQYYAMLQQSLAWANQLNIDTKAQTDELKRELAERLDYLVDFALFNREKLSRIQDKLALTPADQQGDLQASATAIKTQLVAIDTSLKQQISLMSGLQMDTTHYQQTMFNLTGDITQDVLNVSLASKLAKQWWDKASSQLFEEGPGLVFKLLIFVLIIALASLISRVVGKLVGRAVKTSKLNFSKLLQDFFVSLATKIVVVIGVLIGLSQLGLELGPLLAGFGIAGVIIGFALQDTLSNFASGMMILIYRPYDVGDLVITAGVTGVVSHMSLVSTTIKTLDNQRLIIPNNKIWGDTINNITAETHRRIDMVFGIGYGDDIEHAERVLIDIVENHPLVLKDPEPKVKLHTLNNSSVDFVVRPWVKPKDYWEVHWDITKAVKQRFDAEGISIPFPQRDVHIYHEKD</sequence>
<dbReference type="Gene3D" id="3.30.70.100">
    <property type="match status" value="1"/>
</dbReference>
<dbReference type="InterPro" id="IPR011066">
    <property type="entry name" value="MscS_channel_C_sf"/>
</dbReference>
<evidence type="ECO:0000256" key="1">
    <source>
        <dbReference type="ARBA" id="ARBA00004651"/>
    </source>
</evidence>
<keyword evidence="3" id="KW-1003">Cell membrane</keyword>
<evidence type="ECO:0000256" key="3">
    <source>
        <dbReference type="ARBA" id="ARBA00022475"/>
    </source>
</evidence>
<dbReference type="Proteomes" id="UP001157439">
    <property type="component" value="Unassembled WGS sequence"/>
</dbReference>
<dbReference type="AlphaFoldDB" id="A0AA37TMW4"/>
<gene>
    <name evidence="11" type="ORF">GCM10007894_03870</name>
</gene>
<dbReference type="SUPFAM" id="SSF50182">
    <property type="entry name" value="Sm-like ribonucleoproteins"/>
    <property type="match status" value="1"/>
</dbReference>
<keyword evidence="4 7" id="KW-0812">Transmembrane</keyword>
<evidence type="ECO:0000256" key="8">
    <source>
        <dbReference type="SAM" id="SignalP"/>
    </source>
</evidence>
<keyword evidence="6 7" id="KW-0472">Membrane</keyword>
<evidence type="ECO:0000313" key="11">
    <source>
        <dbReference type="EMBL" id="GLS82410.1"/>
    </source>
</evidence>
<comment type="similarity">
    <text evidence="2 7">Belongs to the MscS (TC 1.A.23) family.</text>
</comment>
<dbReference type="RefSeq" id="WP_095497960.1">
    <property type="nucleotide sequence ID" value="NZ_BSPO01000001.1"/>
</dbReference>
<accession>A0AA37TMW4</accession>
<comment type="subcellular location">
    <subcellularLocation>
        <location evidence="7">Cell inner membrane</location>
        <topology evidence="7">Multi-pass membrane protein</topology>
    </subcellularLocation>
    <subcellularLocation>
        <location evidence="1">Cell membrane</location>
        <topology evidence="1">Multi-pass membrane protein</topology>
    </subcellularLocation>
</comment>
<evidence type="ECO:0000256" key="6">
    <source>
        <dbReference type="ARBA" id="ARBA00023136"/>
    </source>
</evidence>
<feature type="transmembrane region" description="Helical" evidence="7">
    <location>
        <begin position="275"/>
        <end position="297"/>
    </location>
</feature>
<evidence type="ECO:0000313" key="12">
    <source>
        <dbReference type="Proteomes" id="UP001157439"/>
    </source>
</evidence>
<keyword evidence="5 7" id="KW-1133">Transmembrane helix</keyword>
<feature type="transmembrane region" description="Helical" evidence="7">
    <location>
        <begin position="343"/>
        <end position="361"/>
    </location>
</feature>